<protein>
    <submittedName>
        <fullName evidence="2">Uncharacterized protein</fullName>
    </submittedName>
</protein>
<evidence type="ECO:0000313" key="2">
    <source>
        <dbReference type="EMBL" id="MBW74688.1"/>
    </source>
</evidence>
<keyword evidence="1" id="KW-1133">Transmembrane helix</keyword>
<keyword evidence="1" id="KW-0812">Transmembrane</keyword>
<keyword evidence="1" id="KW-0472">Membrane</keyword>
<proteinExistence type="predicted"/>
<name>A0A2M4DC72_ANODA</name>
<feature type="transmembrane region" description="Helical" evidence="1">
    <location>
        <begin position="33"/>
        <end position="51"/>
    </location>
</feature>
<evidence type="ECO:0000256" key="1">
    <source>
        <dbReference type="SAM" id="Phobius"/>
    </source>
</evidence>
<dbReference type="EMBL" id="GGFL01010510">
    <property type="protein sequence ID" value="MBW74688.1"/>
    <property type="molecule type" value="Transcribed_RNA"/>
</dbReference>
<accession>A0A2M4DC72</accession>
<dbReference type="AlphaFoldDB" id="A0A2M4DC72"/>
<organism evidence="2">
    <name type="scientific">Anopheles darlingi</name>
    <name type="common">Mosquito</name>
    <dbReference type="NCBI Taxonomy" id="43151"/>
    <lineage>
        <taxon>Eukaryota</taxon>
        <taxon>Metazoa</taxon>
        <taxon>Ecdysozoa</taxon>
        <taxon>Arthropoda</taxon>
        <taxon>Hexapoda</taxon>
        <taxon>Insecta</taxon>
        <taxon>Pterygota</taxon>
        <taxon>Neoptera</taxon>
        <taxon>Endopterygota</taxon>
        <taxon>Diptera</taxon>
        <taxon>Nematocera</taxon>
        <taxon>Culicoidea</taxon>
        <taxon>Culicidae</taxon>
        <taxon>Anophelinae</taxon>
        <taxon>Anopheles</taxon>
    </lineage>
</organism>
<sequence>MTYLWRFLFMFLFRRIILGSAHFAQMSFFLTKFANVIFILAFSKIVVSFSTTKTFKFFFLWPFNLGICFLNSKNCTTL</sequence>
<reference evidence="2" key="1">
    <citation type="submission" date="2018-01" db="EMBL/GenBank/DDBJ databases">
        <title>An insight into the sialome of Amazonian anophelines.</title>
        <authorList>
            <person name="Ribeiro J.M."/>
            <person name="Scarpassa V."/>
            <person name="Calvo E."/>
        </authorList>
    </citation>
    <scope>NUCLEOTIDE SEQUENCE</scope>
</reference>